<dbReference type="EMBL" id="JARK01001363">
    <property type="protein sequence ID" value="EYC18618.1"/>
    <property type="molecule type" value="Genomic_DNA"/>
</dbReference>
<sequence>MTKCYIAAIAAFTLSLYNVDFGLLATFYGCRSKEYLMGLCHGFLRQETTHWSPQKHMATNVRQTTSDKWISPEEKVKHQHKTGNGGNSSSPDVSNSTGGTKSKSNGTPTNICTLNDNVMEF</sequence>
<keyword evidence="4" id="KW-1185">Reference proteome</keyword>
<proteinExistence type="predicted"/>
<evidence type="ECO:0000256" key="2">
    <source>
        <dbReference type="SAM" id="Phobius"/>
    </source>
</evidence>
<protein>
    <submittedName>
        <fullName evidence="3">Uncharacterized protein</fullName>
    </submittedName>
</protein>
<keyword evidence="2" id="KW-0812">Transmembrane</keyword>
<accession>A0A016UVZ4</accession>
<feature type="transmembrane region" description="Helical" evidence="2">
    <location>
        <begin position="6"/>
        <end position="28"/>
    </location>
</feature>
<comment type="caution">
    <text evidence="3">The sequence shown here is derived from an EMBL/GenBank/DDBJ whole genome shotgun (WGS) entry which is preliminary data.</text>
</comment>
<dbReference type="Proteomes" id="UP000024635">
    <property type="component" value="Unassembled WGS sequence"/>
</dbReference>
<organism evidence="3 4">
    <name type="scientific">Ancylostoma ceylanicum</name>
    <dbReference type="NCBI Taxonomy" id="53326"/>
    <lineage>
        <taxon>Eukaryota</taxon>
        <taxon>Metazoa</taxon>
        <taxon>Ecdysozoa</taxon>
        <taxon>Nematoda</taxon>
        <taxon>Chromadorea</taxon>
        <taxon>Rhabditida</taxon>
        <taxon>Rhabditina</taxon>
        <taxon>Rhabditomorpha</taxon>
        <taxon>Strongyloidea</taxon>
        <taxon>Ancylostomatidae</taxon>
        <taxon>Ancylostomatinae</taxon>
        <taxon>Ancylostoma</taxon>
    </lineage>
</organism>
<feature type="compositionally biased region" description="Polar residues" evidence="1">
    <location>
        <begin position="87"/>
        <end position="121"/>
    </location>
</feature>
<feature type="region of interest" description="Disordered" evidence="1">
    <location>
        <begin position="54"/>
        <end position="121"/>
    </location>
</feature>
<evidence type="ECO:0000313" key="3">
    <source>
        <dbReference type="EMBL" id="EYC18618.1"/>
    </source>
</evidence>
<dbReference type="AlphaFoldDB" id="A0A016UVZ4"/>
<name>A0A016UVZ4_9BILA</name>
<evidence type="ECO:0000256" key="1">
    <source>
        <dbReference type="SAM" id="MobiDB-lite"/>
    </source>
</evidence>
<evidence type="ECO:0000313" key="4">
    <source>
        <dbReference type="Proteomes" id="UP000024635"/>
    </source>
</evidence>
<keyword evidence="2" id="KW-0472">Membrane</keyword>
<dbReference type="OrthoDB" id="5903950at2759"/>
<gene>
    <name evidence="3" type="primary">Acey_s0027.g1615</name>
    <name evidence="3" type="ORF">Y032_0027g1615</name>
</gene>
<reference evidence="4" key="1">
    <citation type="journal article" date="2015" name="Nat. Genet.">
        <title>The genome and transcriptome of the zoonotic hookworm Ancylostoma ceylanicum identify infection-specific gene families.</title>
        <authorList>
            <person name="Schwarz E.M."/>
            <person name="Hu Y."/>
            <person name="Antoshechkin I."/>
            <person name="Miller M.M."/>
            <person name="Sternberg P.W."/>
            <person name="Aroian R.V."/>
        </authorList>
    </citation>
    <scope>NUCLEOTIDE SEQUENCE</scope>
    <source>
        <strain evidence="4">HY135</strain>
    </source>
</reference>
<keyword evidence="2" id="KW-1133">Transmembrane helix</keyword>